<dbReference type="GO" id="GO:0030509">
    <property type="term" value="P:BMP signaling pathway"/>
    <property type="evidence" value="ECO:0007669"/>
    <property type="project" value="TreeGrafter"/>
</dbReference>
<gene>
    <name evidence="4" type="ORF">GDO78_022208</name>
</gene>
<dbReference type="Gene3D" id="2.60.200.10">
    <property type="match status" value="1"/>
</dbReference>
<dbReference type="SUPFAM" id="SSF49879">
    <property type="entry name" value="SMAD/FHA domain"/>
    <property type="match status" value="1"/>
</dbReference>
<dbReference type="PROSITE" id="PS51076">
    <property type="entry name" value="MH2"/>
    <property type="match status" value="1"/>
</dbReference>
<keyword evidence="2" id="KW-0804">Transcription</keyword>
<dbReference type="InterPro" id="IPR017855">
    <property type="entry name" value="SMAD-like_dom_sf"/>
</dbReference>
<dbReference type="InterPro" id="IPR008984">
    <property type="entry name" value="SMAD_FHA_dom_sf"/>
</dbReference>
<sequence length="263" mass="28325">MGTRHPPNSLITLLGQEAAQQSMPPVLYPSLMEGEANSHRCITQTITVRLSLHPAGTANTPKKHSKGIVLLPSNSAINPSISCPTGPLHQSSPQYSHPVSNHPGPEFWCSVAYFEMDIQVGEIFKVPSNCPVVTVDGYVDPSGGDRFCLGQLSNVHRTDTSERARLHIGKGVQLECRGEGDVWMRCLSDHAVFVQSYYLDREAGRAPGDAVHKIYPGAYIKVSLQLLVLASMISVAYASSASVSSRAGAPTTLVRASNRHRAG</sequence>
<accession>A0A8J6B8C8</accession>
<dbReference type="PANTHER" id="PTHR13703:SF68">
    <property type="entry name" value="MOTHERS AGAINST DECAPENTAPLEGIC HOMOLOG"/>
    <property type="match status" value="1"/>
</dbReference>
<dbReference type="GO" id="GO:0009653">
    <property type="term" value="P:anatomical structure morphogenesis"/>
    <property type="evidence" value="ECO:0007669"/>
    <property type="project" value="TreeGrafter"/>
</dbReference>
<keyword evidence="5" id="KW-1185">Reference proteome</keyword>
<name>A0A8J6B8C8_ELECQ</name>
<dbReference type="Pfam" id="PF03166">
    <property type="entry name" value="MH2"/>
    <property type="match status" value="1"/>
</dbReference>
<dbReference type="InterPro" id="IPR013790">
    <property type="entry name" value="Dwarfin"/>
</dbReference>
<reference evidence="4" key="1">
    <citation type="thesis" date="2020" institute="ProQuest LLC" country="789 East Eisenhower Parkway, Ann Arbor, MI, USA">
        <title>Comparative Genomics and Chromosome Evolution.</title>
        <authorList>
            <person name="Mudd A.B."/>
        </authorList>
    </citation>
    <scope>NUCLEOTIDE SEQUENCE</scope>
    <source>
        <strain evidence="4">HN-11 Male</strain>
        <tissue evidence="4">Kidney and liver</tissue>
    </source>
</reference>
<protein>
    <recommendedName>
        <fullName evidence="3">MH2 domain-containing protein</fullName>
    </recommendedName>
</protein>
<feature type="domain" description="MH2" evidence="3">
    <location>
        <begin position="108"/>
        <end position="263"/>
    </location>
</feature>
<dbReference type="InterPro" id="IPR001132">
    <property type="entry name" value="SMAD_dom_Dwarfin-type"/>
</dbReference>
<dbReference type="OrthoDB" id="5875866at2759"/>
<evidence type="ECO:0000313" key="4">
    <source>
        <dbReference type="EMBL" id="KAG9463206.1"/>
    </source>
</evidence>
<evidence type="ECO:0000259" key="3">
    <source>
        <dbReference type="PROSITE" id="PS51076"/>
    </source>
</evidence>
<dbReference type="GO" id="GO:0030154">
    <property type="term" value="P:cell differentiation"/>
    <property type="evidence" value="ECO:0007669"/>
    <property type="project" value="TreeGrafter"/>
</dbReference>
<evidence type="ECO:0000256" key="2">
    <source>
        <dbReference type="ARBA" id="ARBA00023163"/>
    </source>
</evidence>
<evidence type="ECO:0000256" key="1">
    <source>
        <dbReference type="ARBA" id="ARBA00023015"/>
    </source>
</evidence>
<evidence type="ECO:0000313" key="5">
    <source>
        <dbReference type="Proteomes" id="UP000770717"/>
    </source>
</evidence>
<dbReference type="AlphaFoldDB" id="A0A8J6B8C8"/>
<dbReference type="GO" id="GO:0060395">
    <property type="term" value="P:SMAD protein signal transduction"/>
    <property type="evidence" value="ECO:0007669"/>
    <property type="project" value="TreeGrafter"/>
</dbReference>
<proteinExistence type="predicted"/>
<keyword evidence="1" id="KW-0805">Transcription regulation</keyword>
<dbReference type="GO" id="GO:0071144">
    <property type="term" value="C:heteromeric SMAD protein complex"/>
    <property type="evidence" value="ECO:0007669"/>
    <property type="project" value="TreeGrafter"/>
</dbReference>
<dbReference type="GO" id="GO:0000978">
    <property type="term" value="F:RNA polymerase II cis-regulatory region sequence-specific DNA binding"/>
    <property type="evidence" value="ECO:0007669"/>
    <property type="project" value="TreeGrafter"/>
</dbReference>
<organism evidence="4 5">
    <name type="scientific">Eleutherodactylus coqui</name>
    <name type="common">Puerto Rican coqui</name>
    <dbReference type="NCBI Taxonomy" id="57060"/>
    <lineage>
        <taxon>Eukaryota</taxon>
        <taxon>Metazoa</taxon>
        <taxon>Chordata</taxon>
        <taxon>Craniata</taxon>
        <taxon>Vertebrata</taxon>
        <taxon>Euteleostomi</taxon>
        <taxon>Amphibia</taxon>
        <taxon>Batrachia</taxon>
        <taxon>Anura</taxon>
        <taxon>Neobatrachia</taxon>
        <taxon>Hyloidea</taxon>
        <taxon>Eleutherodactylidae</taxon>
        <taxon>Eleutherodactylinae</taxon>
        <taxon>Eleutherodactylus</taxon>
        <taxon>Eleutherodactylus</taxon>
    </lineage>
</organism>
<dbReference type="GO" id="GO:0070411">
    <property type="term" value="F:I-SMAD binding"/>
    <property type="evidence" value="ECO:0007669"/>
    <property type="project" value="TreeGrafter"/>
</dbReference>
<comment type="caution">
    <text evidence="4">The sequence shown here is derived from an EMBL/GenBank/DDBJ whole genome shotgun (WGS) entry which is preliminary data.</text>
</comment>
<dbReference type="GO" id="GO:0000981">
    <property type="term" value="F:DNA-binding transcription factor activity, RNA polymerase II-specific"/>
    <property type="evidence" value="ECO:0007669"/>
    <property type="project" value="TreeGrafter"/>
</dbReference>
<dbReference type="Proteomes" id="UP000770717">
    <property type="component" value="Unassembled WGS sequence"/>
</dbReference>
<dbReference type="SMART" id="SM00524">
    <property type="entry name" value="DWB"/>
    <property type="match status" value="1"/>
</dbReference>
<dbReference type="EMBL" id="WNTK01007687">
    <property type="protein sequence ID" value="KAG9463206.1"/>
    <property type="molecule type" value="Genomic_DNA"/>
</dbReference>
<dbReference type="PANTHER" id="PTHR13703">
    <property type="entry name" value="SMAD"/>
    <property type="match status" value="1"/>
</dbReference>